<dbReference type="Proteomes" id="UP000173990">
    <property type="component" value="Segment"/>
</dbReference>
<gene>
    <name evidence="2" type="primary">UL3.5</name>
    <name evidence="2" type="ORF">ILTV_ORF59</name>
</gene>
<dbReference type="Proteomes" id="UP000139998">
    <property type="component" value="Segment"/>
</dbReference>
<sequence>MKYGQAAIATDMDFARMSRQPPRKNSRCSSARTAALQGNGYCFLPKSESCLSYPLDISRPDFPHYYLQLQLSDSNYEGQLISAMRRNN</sequence>
<accession>L7SUV4</accession>
<reference evidence="3 4" key="1">
    <citation type="journal article" date="2013" name="PLoS ONE">
        <title>Phylogenetic and Molecular Epidemiological Studies Reveal Evidence of Multiple Past Recombination Events between Infectious Laryngotracheitis Viruses.</title>
        <authorList>
            <person name="Lee S.-W."/>
            <person name="Devlin J.M."/>
            <person name="Markham J.F."/>
            <person name="Noormohammadi A.H."/>
            <person name="Browning G.F."/>
            <person name="Ficorilli N.P."/>
            <person name="Hartley C.A."/>
            <person name="Markham P.F."/>
        </authorList>
    </citation>
    <scope>NUCLEOTIDE SEQUENCE [LARGE SCALE GENOMIC DNA]</scope>
    <source>
        <strain evidence="2">CSW-1</strain>
        <strain evidence="1">V1-99</strain>
    </source>
</reference>
<evidence type="ECO:0000313" key="1">
    <source>
        <dbReference type="EMBL" id="AGC23091.1"/>
    </source>
</evidence>
<organism evidence="2 3">
    <name type="scientific">Infectious laryngotracheitis virus</name>
    <name type="common">ILTV</name>
    <name type="synonym">Gallid herpesvirus 1</name>
    <dbReference type="NCBI Taxonomy" id="10386"/>
    <lineage>
        <taxon>Viruses</taxon>
        <taxon>Duplodnaviria</taxon>
        <taxon>Heunggongvirae</taxon>
        <taxon>Peploviricota</taxon>
        <taxon>Herviviricetes</taxon>
        <taxon>Herpesvirales</taxon>
        <taxon>Orthoherpesviridae</taxon>
        <taxon>Alphaherpesvirinae</taxon>
        <taxon>Iltovirus</taxon>
        <taxon>Iltovirus gallidalpha1</taxon>
    </lineage>
</organism>
<evidence type="ECO:0000313" key="2">
    <source>
        <dbReference type="EMBL" id="AGC23172.1"/>
    </source>
</evidence>
<dbReference type="EMBL" id="JX646898">
    <property type="protein sequence ID" value="AGC23091.1"/>
    <property type="molecule type" value="Genomic_DNA"/>
</dbReference>
<name>L7SUV4_ILTV</name>
<protein>
    <submittedName>
        <fullName evidence="2">Protein V57</fullName>
    </submittedName>
</protein>
<proteinExistence type="predicted"/>
<evidence type="ECO:0000313" key="4">
    <source>
        <dbReference type="Proteomes" id="UP000173990"/>
    </source>
</evidence>
<dbReference type="EMBL" id="JX646899">
    <property type="protein sequence ID" value="AGC23172.1"/>
    <property type="molecule type" value="Genomic_DNA"/>
</dbReference>
<evidence type="ECO:0000313" key="3">
    <source>
        <dbReference type="Proteomes" id="UP000139998"/>
    </source>
</evidence>
<organismHost>
    <name type="scientific">Gallus gallus</name>
    <name type="common">Chicken</name>
    <dbReference type="NCBI Taxonomy" id="9031"/>
</organismHost>